<protein>
    <submittedName>
        <fullName evidence="4">PhzF family phenazine biosynthesis protein</fullName>
    </submittedName>
</protein>
<dbReference type="PANTHER" id="PTHR13774">
    <property type="entry name" value="PHENAZINE BIOSYNTHESIS PROTEIN"/>
    <property type="match status" value="1"/>
</dbReference>
<gene>
    <name evidence="4" type="ORF">J3U87_24180</name>
</gene>
<evidence type="ECO:0000256" key="3">
    <source>
        <dbReference type="PIRSR" id="PIRSR016184-1"/>
    </source>
</evidence>
<feature type="active site" evidence="3">
    <location>
        <position position="46"/>
    </location>
</feature>
<dbReference type="Gene3D" id="3.10.310.10">
    <property type="entry name" value="Diaminopimelate Epimerase, Chain A, domain 1"/>
    <property type="match status" value="2"/>
</dbReference>
<dbReference type="Proteomes" id="UP000663929">
    <property type="component" value="Chromosome"/>
</dbReference>
<comment type="similarity">
    <text evidence="1">Belongs to the PhzF family.</text>
</comment>
<dbReference type="Pfam" id="PF02567">
    <property type="entry name" value="PhzC-PhzF"/>
    <property type="match status" value="1"/>
</dbReference>
<dbReference type="KEGG" id="scor:J3U87_24180"/>
<proteinExistence type="inferred from homology"/>
<accession>A0A8A4THP8</accession>
<evidence type="ECO:0000256" key="2">
    <source>
        <dbReference type="ARBA" id="ARBA00023235"/>
    </source>
</evidence>
<name>A0A8A4THP8_SULCO</name>
<organism evidence="4 5">
    <name type="scientific">Sulfidibacter corallicola</name>
    <dbReference type="NCBI Taxonomy" id="2818388"/>
    <lineage>
        <taxon>Bacteria</taxon>
        <taxon>Pseudomonadati</taxon>
        <taxon>Acidobacteriota</taxon>
        <taxon>Holophagae</taxon>
        <taxon>Acanthopleuribacterales</taxon>
        <taxon>Acanthopleuribacteraceae</taxon>
        <taxon>Sulfidibacter</taxon>
    </lineage>
</organism>
<dbReference type="PIRSF" id="PIRSF016184">
    <property type="entry name" value="PhzC_PhzF"/>
    <property type="match status" value="1"/>
</dbReference>
<dbReference type="AlphaFoldDB" id="A0A8A4THP8"/>
<keyword evidence="5" id="KW-1185">Reference proteome</keyword>
<evidence type="ECO:0000313" key="4">
    <source>
        <dbReference type="EMBL" id="QTD48692.1"/>
    </source>
</evidence>
<dbReference type="GO" id="GO:0016853">
    <property type="term" value="F:isomerase activity"/>
    <property type="evidence" value="ECO:0007669"/>
    <property type="project" value="UniProtKB-KW"/>
</dbReference>
<dbReference type="PANTHER" id="PTHR13774:SF17">
    <property type="entry name" value="PHENAZINE BIOSYNTHESIS-LIKE DOMAIN-CONTAINING PROTEIN"/>
    <property type="match status" value="1"/>
</dbReference>
<evidence type="ECO:0000313" key="5">
    <source>
        <dbReference type="Proteomes" id="UP000663929"/>
    </source>
</evidence>
<dbReference type="SUPFAM" id="SSF54506">
    <property type="entry name" value="Diaminopimelate epimerase-like"/>
    <property type="match status" value="1"/>
</dbReference>
<keyword evidence="2" id="KW-0413">Isomerase</keyword>
<dbReference type="NCBIfam" id="TIGR00654">
    <property type="entry name" value="PhzF_family"/>
    <property type="match status" value="1"/>
</dbReference>
<reference evidence="4" key="1">
    <citation type="submission" date="2021-03" db="EMBL/GenBank/DDBJ databases">
        <title>Acanthopleuribacteraceae sp. M133.</title>
        <authorList>
            <person name="Wang G."/>
        </authorList>
    </citation>
    <scope>NUCLEOTIDE SEQUENCE</scope>
    <source>
        <strain evidence="4">M133</strain>
    </source>
</reference>
<sequence>MQLKLFQVDAFTSELFGGNPAAVVPLTQWLPDELMVRIAMENNLSETVFFVPEAHASAGDFRFRWFTPSAEVDLCGHASLAAAHVLWRHLDFPGQEIRIQSMSGPLSVTREGDGISLDFPARPGEPVALDPRWGAAMGAMPVAAISDRKLMLVYESREQVAALTPDMAALSEFDHLGVIATAPAEEAGFDFVSRFFAPKIGIPEDPATGAAHCTLIPYWAERLGTQTLAARQISPRGAVLRCVNRGDRVTITGQAVTYLEGKIYL</sequence>
<dbReference type="EMBL" id="CP071793">
    <property type="protein sequence ID" value="QTD48692.1"/>
    <property type="molecule type" value="Genomic_DNA"/>
</dbReference>
<dbReference type="RefSeq" id="WP_237378343.1">
    <property type="nucleotide sequence ID" value="NZ_CP071793.1"/>
</dbReference>
<dbReference type="InterPro" id="IPR003719">
    <property type="entry name" value="Phenazine_PhzF-like"/>
</dbReference>
<evidence type="ECO:0000256" key="1">
    <source>
        <dbReference type="ARBA" id="ARBA00008270"/>
    </source>
</evidence>
<dbReference type="GO" id="GO:0005737">
    <property type="term" value="C:cytoplasm"/>
    <property type="evidence" value="ECO:0007669"/>
    <property type="project" value="TreeGrafter"/>
</dbReference>